<keyword evidence="2" id="KW-1185">Reference proteome</keyword>
<protein>
    <submittedName>
        <fullName evidence="1">Uncharacterized protein</fullName>
    </submittedName>
</protein>
<dbReference type="EMBL" id="CADIKL010000080">
    <property type="protein sequence ID" value="CAB3810231.1"/>
    <property type="molecule type" value="Genomic_DNA"/>
</dbReference>
<reference evidence="1 2" key="1">
    <citation type="submission" date="2020-04" db="EMBL/GenBank/DDBJ databases">
        <authorList>
            <person name="De Canck E."/>
        </authorList>
    </citation>
    <scope>NUCLEOTIDE SEQUENCE [LARGE SCALE GENOMIC DNA]</scope>
    <source>
        <strain evidence="1 2">LMG 28688</strain>
    </source>
</reference>
<dbReference type="Proteomes" id="UP000494119">
    <property type="component" value="Unassembled WGS sequence"/>
</dbReference>
<dbReference type="AlphaFoldDB" id="A0A6J5H1Q5"/>
<name>A0A6J5H1Q5_9BURK</name>
<evidence type="ECO:0000313" key="2">
    <source>
        <dbReference type="Proteomes" id="UP000494119"/>
    </source>
</evidence>
<proteinExistence type="predicted"/>
<sequence length="68" mass="7471">MPSDDPLYDARFSTSLYVSVPVVRLFRPFAIAASLPVITPPFRSVFPFTSIWNPPSPALMPDCSVTLA</sequence>
<evidence type="ECO:0000313" key="1">
    <source>
        <dbReference type="EMBL" id="CAB3810231.1"/>
    </source>
</evidence>
<gene>
    <name evidence="1" type="ORF">LMG28688_07194</name>
</gene>
<accession>A0A6J5H1Q5</accession>
<organism evidence="1 2">
    <name type="scientific">Paraburkholderia caffeinitolerans</name>
    <dbReference type="NCBI Taxonomy" id="1723730"/>
    <lineage>
        <taxon>Bacteria</taxon>
        <taxon>Pseudomonadati</taxon>
        <taxon>Pseudomonadota</taxon>
        <taxon>Betaproteobacteria</taxon>
        <taxon>Burkholderiales</taxon>
        <taxon>Burkholderiaceae</taxon>
        <taxon>Paraburkholderia</taxon>
    </lineage>
</organism>